<sequence>MWLDTTANPFALTTEYLKQYRIHQLNPKAFLGYVVGYDCKAFALTTEYLSIVFTLTTEYLKKQHHIHQLNPKAFFGYLVGYGYSCIVFTMTMEYLKKQYHIHQLNPKAFLGCLVGYDSTNVFRIFKAQTNKDILSRNVMFDEDEVFDRNIEALRNDLMPVSQEGLLKLLNQFDQTHTRSEEIQEVKEEVENIQTLEGSVAAEELSVERKYPELSTPPSSNPCLPPAAPITQSVGLRIQIIYLRLYSAFEPWKASFSAARLVKRYGKVKGRVANQAAVKRFQLNPTAVPTSKDVCGKRPGAVMRDTI</sequence>
<proteinExistence type="predicted"/>
<dbReference type="AlphaFoldDB" id="A0A1D2JEZ8"/>
<dbReference type="EMBL" id="LZYO01000139">
    <property type="protein sequence ID" value="ODH28971.1"/>
    <property type="molecule type" value="Genomic_DNA"/>
</dbReference>
<name>A0A1D2JEZ8_PARBR</name>
<comment type="caution">
    <text evidence="3">The sequence shown here is derived from an EMBL/GenBank/DDBJ whole genome shotgun (WGS) entry which is preliminary data.</text>
</comment>
<dbReference type="Proteomes" id="UP000242814">
    <property type="component" value="Unassembled WGS sequence"/>
</dbReference>
<dbReference type="InterPro" id="IPR057670">
    <property type="entry name" value="SH3_retrovirus"/>
</dbReference>
<keyword evidence="1" id="KW-0812">Transmembrane</keyword>
<evidence type="ECO:0000313" key="3">
    <source>
        <dbReference type="EMBL" id="ODH28971.1"/>
    </source>
</evidence>
<accession>A0A1D2JEZ8</accession>
<evidence type="ECO:0000259" key="2">
    <source>
        <dbReference type="Pfam" id="PF25597"/>
    </source>
</evidence>
<keyword evidence="1" id="KW-1133">Transmembrane helix</keyword>
<gene>
    <name evidence="3" type="ORF">ACO22_03848</name>
</gene>
<dbReference type="VEuPathDB" id="FungiDB:PABG_12517"/>
<organism evidence="3 4">
    <name type="scientific">Paracoccidioides brasiliensis</name>
    <dbReference type="NCBI Taxonomy" id="121759"/>
    <lineage>
        <taxon>Eukaryota</taxon>
        <taxon>Fungi</taxon>
        <taxon>Dikarya</taxon>
        <taxon>Ascomycota</taxon>
        <taxon>Pezizomycotina</taxon>
        <taxon>Eurotiomycetes</taxon>
        <taxon>Eurotiomycetidae</taxon>
        <taxon>Onygenales</taxon>
        <taxon>Ajellomycetaceae</taxon>
        <taxon>Paracoccidioides</taxon>
    </lineage>
</organism>
<feature type="transmembrane region" description="Helical" evidence="1">
    <location>
        <begin position="74"/>
        <end position="95"/>
    </location>
</feature>
<reference evidence="3 4" key="1">
    <citation type="submission" date="2016-06" db="EMBL/GenBank/DDBJ databases">
        <authorList>
            <person name="Kjaerup R.B."/>
            <person name="Dalgaard T.S."/>
            <person name="Juul-Madsen H.R."/>
        </authorList>
    </citation>
    <scope>NUCLEOTIDE SEQUENCE [LARGE SCALE GENOMIC DNA]</scope>
    <source>
        <strain evidence="3 4">Pb300</strain>
    </source>
</reference>
<protein>
    <recommendedName>
        <fullName evidence="2">Retroviral polymerase SH3-like domain-containing protein</fullName>
    </recommendedName>
</protein>
<evidence type="ECO:0000313" key="4">
    <source>
        <dbReference type="Proteomes" id="UP000242814"/>
    </source>
</evidence>
<dbReference type="Pfam" id="PF25597">
    <property type="entry name" value="SH3_retrovirus"/>
    <property type="match status" value="1"/>
</dbReference>
<keyword evidence="1" id="KW-0472">Membrane</keyword>
<feature type="domain" description="Retroviral polymerase SH3-like" evidence="2">
    <location>
        <begin position="98"/>
        <end position="149"/>
    </location>
</feature>
<evidence type="ECO:0000256" key="1">
    <source>
        <dbReference type="SAM" id="Phobius"/>
    </source>
</evidence>
<dbReference type="VEuPathDB" id="FungiDB:PADG_12101"/>